<evidence type="ECO:0000256" key="7">
    <source>
        <dbReference type="HAMAP-Rule" id="MF_01374"/>
    </source>
</evidence>
<dbReference type="OrthoDB" id="9802248at2"/>
<dbReference type="InterPro" id="IPR017782">
    <property type="entry name" value="Hydroxyacylglutathione_Hdrlase"/>
</dbReference>
<dbReference type="InterPro" id="IPR036866">
    <property type="entry name" value="RibonucZ/Hydroxyglut_hydro"/>
</dbReference>
<evidence type="ECO:0000256" key="6">
    <source>
        <dbReference type="ARBA" id="ARBA00022833"/>
    </source>
</evidence>
<dbReference type="SUPFAM" id="SSF56281">
    <property type="entry name" value="Metallo-hydrolase/oxidoreductase"/>
    <property type="match status" value="1"/>
</dbReference>
<protein>
    <recommendedName>
        <fullName evidence="7">Hydroxyacylglutathione hydrolase</fullName>
        <ecNumber evidence="7">3.1.2.6</ecNumber>
    </recommendedName>
    <alternativeName>
        <fullName evidence="7">Glyoxalase II</fullName>
        <shortName evidence="7">Glx II</shortName>
    </alternativeName>
</protein>
<comment type="pathway">
    <text evidence="2 7">Secondary metabolite metabolism; methylglyoxal degradation; (R)-lactate from methylglyoxal: step 2/2.</text>
</comment>
<evidence type="ECO:0000313" key="9">
    <source>
        <dbReference type="EMBL" id="TFH69191.1"/>
    </source>
</evidence>
<dbReference type="InterPro" id="IPR050110">
    <property type="entry name" value="Glyoxalase_II_hydrolase"/>
</dbReference>
<organism evidence="9 10">
    <name type="scientific">Gammaproteobacteria bacterium LSUCC0057</name>
    <dbReference type="NCBI Taxonomy" id="2559237"/>
    <lineage>
        <taxon>Bacteria</taxon>
        <taxon>Pseudomonadati</taxon>
        <taxon>Pseudomonadota</taxon>
        <taxon>Gammaproteobacteria</taxon>
        <taxon>Cellvibrionales</taxon>
        <taxon>Porticoccaceae</taxon>
        <taxon>SAR92 clade</taxon>
    </lineage>
</organism>
<comment type="subunit">
    <text evidence="7">Monomer.</text>
</comment>
<gene>
    <name evidence="7 9" type="primary">gloB</name>
    <name evidence="9" type="ORF">E3W66_04515</name>
</gene>
<evidence type="ECO:0000259" key="8">
    <source>
        <dbReference type="SMART" id="SM00849"/>
    </source>
</evidence>
<evidence type="ECO:0000256" key="3">
    <source>
        <dbReference type="ARBA" id="ARBA00006759"/>
    </source>
</evidence>
<dbReference type="CDD" id="cd07723">
    <property type="entry name" value="hydroxyacylglutathione_hydrolase_MBL-fold"/>
    <property type="match status" value="1"/>
</dbReference>
<keyword evidence="5 7" id="KW-0378">Hydrolase</keyword>
<dbReference type="EC" id="3.1.2.6" evidence="7"/>
<feature type="binding site" evidence="7">
    <location>
        <position position="72"/>
    </location>
    <ligand>
        <name>Zn(2+)</name>
        <dbReference type="ChEBI" id="CHEBI:29105"/>
        <label>2</label>
    </ligand>
</feature>
<dbReference type="Pfam" id="PF16123">
    <property type="entry name" value="HAGH_C"/>
    <property type="match status" value="1"/>
</dbReference>
<evidence type="ECO:0000256" key="1">
    <source>
        <dbReference type="ARBA" id="ARBA00001623"/>
    </source>
</evidence>
<dbReference type="PANTHER" id="PTHR43705:SF1">
    <property type="entry name" value="HYDROXYACYLGLUTATHIONE HYDROLASE GLOB"/>
    <property type="match status" value="1"/>
</dbReference>
<evidence type="ECO:0000256" key="2">
    <source>
        <dbReference type="ARBA" id="ARBA00004963"/>
    </source>
</evidence>
<evidence type="ECO:0000313" key="10">
    <source>
        <dbReference type="Proteomes" id="UP000298133"/>
    </source>
</evidence>
<dbReference type="InterPro" id="IPR032282">
    <property type="entry name" value="HAGH_C"/>
</dbReference>
<dbReference type="PIRSF" id="PIRSF005457">
    <property type="entry name" value="Glx"/>
    <property type="match status" value="1"/>
</dbReference>
<feature type="binding site" evidence="7">
    <location>
        <position position="125"/>
    </location>
    <ligand>
        <name>Zn(2+)</name>
        <dbReference type="ChEBI" id="CHEBI:29105"/>
        <label>1</label>
    </ligand>
</feature>
<dbReference type="HAMAP" id="MF_01374">
    <property type="entry name" value="Glyoxalase_2"/>
    <property type="match status" value="1"/>
</dbReference>
<sequence length="274" mass="29869">MPATTPIHVTPIHVTPIQVTPIPAFNDNYIWLLRSGSEAVVVDPGDAEVVTEQLQQLGIALTAIWITHHHPDHVGGVERLLERWPVPVFGPAGSPAEQLFSVHLTAGQQLQLGTTRFDVLAIPGHTLDHIAFYCAESAMLFCGDTLFAGGCGRVFEGTFEQMYQSLQQLAALPADTAIYCAHEYTLANLAFASAVEPDNVDLQQRLQRDQQLRQHGQPTLPSTLASELATNPFLRCETATEAMTRALLEAGFGDSTALNGAARFAALRRWKDSF</sequence>
<feature type="binding site" evidence="7">
    <location>
        <position position="70"/>
    </location>
    <ligand>
        <name>Zn(2+)</name>
        <dbReference type="ChEBI" id="CHEBI:29105"/>
        <label>1</label>
    </ligand>
</feature>
<comment type="catalytic activity">
    <reaction evidence="1 7">
        <text>an S-(2-hydroxyacyl)glutathione + H2O = a 2-hydroxy carboxylate + glutathione + H(+)</text>
        <dbReference type="Rhea" id="RHEA:21864"/>
        <dbReference type="ChEBI" id="CHEBI:15377"/>
        <dbReference type="ChEBI" id="CHEBI:15378"/>
        <dbReference type="ChEBI" id="CHEBI:57925"/>
        <dbReference type="ChEBI" id="CHEBI:58896"/>
        <dbReference type="ChEBI" id="CHEBI:71261"/>
        <dbReference type="EC" id="3.1.2.6"/>
    </reaction>
</comment>
<comment type="caution">
    <text evidence="9">The sequence shown here is derived from an EMBL/GenBank/DDBJ whole genome shotgun (WGS) entry which is preliminary data.</text>
</comment>
<dbReference type="UniPathway" id="UPA00619">
    <property type="reaction ID" value="UER00676"/>
</dbReference>
<reference evidence="9 10" key="1">
    <citation type="submission" date="2019-03" db="EMBL/GenBank/DDBJ databases">
        <title>Draft genome of Gammaproteobacteria bacterium LSUCC0057, a member of the SAR92 clade.</title>
        <authorList>
            <person name="Lanclos V.C."/>
            <person name="Doiron C."/>
            <person name="Henson M.W."/>
            <person name="Thrash J.C."/>
        </authorList>
    </citation>
    <scope>NUCLEOTIDE SEQUENCE [LARGE SCALE GENOMIC DNA]</scope>
    <source>
        <strain evidence="9 10">LSUCC0057</strain>
    </source>
</reference>
<evidence type="ECO:0000256" key="5">
    <source>
        <dbReference type="ARBA" id="ARBA00022801"/>
    </source>
</evidence>
<dbReference type="GO" id="GO:0046872">
    <property type="term" value="F:metal ion binding"/>
    <property type="evidence" value="ECO:0007669"/>
    <property type="project" value="UniProtKB-KW"/>
</dbReference>
<dbReference type="InterPro" id="IPR035680">
    <property type="entry name" value="Clx_II_MBL"/>
</dbReference>
<dbReference type="SMART" id="SM00849">
    <property type="entry name" value="Lactamase_B"/>
    <property type="match status" value="1"/>
</dbReference>
<feature type="binding site" evidence="7">
    <location>
        <position position="73"/>
    </location>
    <ligand>
        <name>Zn(2+)</name>
        <dbReference type="ChEBI" id="CHEBI:29105"/>
        <label>2</label>
    </ligand>
</feature>
<dbReference type="PANTHER" id="PTHR43705">
    <property type="entry name" value="HYDROXYACYLGLUTATHIONE HYDROLASE"/>
    <property type="match status" value="1"/>
</dbReference>
<comment type="cofactor">
    <cofactor evidence="7">
        <name>Zn(2+)</name>
        <dbReference type="ChEBI" id="CHEBI:29105"/>
    </cofactor>
    <text evidence="7">Binds 2 Zn(2+) ions per subunit.</text>
</comment>
<feature type="binding site" evidence="7">
    <location>
        <position position="144"/>
    </location>
    <ligand>
        <name>Zn(2+)</name>
        <dbReference type="ChEBI" id="CHEBI:29105"/>
        <label>2</label>
    </ligand>
</feature>
<evidence type="ECO:0000256" key="4">
    <source>
        <dbReference type="ARBA" id="ARBA00022723"/>
    </source>
</evidence>
<comment type="similarity">
    <text evidence="3 7">Belongs to the metallo-beta-lactamase superfamily. Glyoxalase II family.</text>
</comment>
<dbReference type="Gene3D" id="3.60.15.10">
    <property type="entry name" value="Ribonuclease Z/Hydroxyacylglutathione hydrolase-like"/>
    <property type="match status" value="1"/>
</dbReference>
<dbReference type="GO" id="GO:0019243">
    <property type="term" value="P:methylglyoxal catabolic process to D-lactate via S-lactoyl-glutathione"/>
    <property type="evidence" value="ECO:0007669"/>
    <property type="project" value="UniProtKB-UniRule"/>
</dbReference>
<dbReference type="Proteomes" id="UP000298133">
    <property type="component" value="Unassembled WGS sequence"/>
</dbReference>
<dbReference type="InterPro" id="IPR001279">
    <property type="entry name" value="Metallo-B-lactamas"/>
</dbReference>
<accession>A0A4Y8ULQ4</accession>
<name>A0A4Y8ULQ4_9GAMM</name>
<keyword evidence="10" id="KW-1185">Reference proteome</keyword>
<dbReference type="AlphaFoldDB" id="A0A4Y8ULQ4"/>
<dbReference type="GO" id="GO:0004416">
    <property type="term" value="F:hydroxyacylglutathione hydrolase activity"/>
    <property type="evidence" value="ECO:0007669"/>
    <property type="project" value="UniProtKB-UniRule"/>
</dbReference>
<feature type="domain" description="Metallo-beta-lactamase" evidence="8">
    <location>
        <begin position="27"/>
        <end position="182"/>
    </location>
</feature>
<dbReference type="EMBL" id="SPIA01000001">
    <property type="protein sequence ID" value="TFH69191.1"/>
    <property type="molecule type" value="Genomic_DNA"/>
</dbReference>
<feature type="binding site" evidence="7">
    <location>
        <position position="144"/>
    </location>
    <ligand>
        <name>Zn(2+)</name>
        <dbReference type="ChEBI" id="CHEBI:29105"/>
        <label>1</label>
    </ligand>
</feature>
<keyword evidence="4 7" id="KW-0479">Metal-binding</keyword>
<dbReference type="Pfam" id="PF00753">
    <property type="entry name" value="Lactamase_B"/>
    <property type="match status" value="1"/>
</dbReference>
<dbReference type="NCBIfam" id="TIGR03413">
    <property type="entry name" value="GSH_gloB"/>
    <property type="match status" value="1"/>
</dbReference>
<keyword evidence="6 7" id="KW-0862">Zinc</keyword>
<proteinExistence type="inferred from homology"/>
<feature type="binding site" evidence="7">
    <location>
        <position position="182"/>
    </location>
    <ligand>
        <name>Zn(2+)</name>
        <dbReference type="ChEBI" id="CHEBI:29105"/>
        <label>2</label>
    </ligand>
</feature>
<comment type="function">
    <text evidence="7">Thiolesterase that catalyzes the hydrolysis of S-D-lactoyl-glutathione to form glutathione and D-lactic acid.</text>
</comment>
<feature type="binding site" evidence="7">
    <location>
        <position position="68"/>
    </location>
    <ligand>
        <name>Zn(2+)</name>
        <dbReference type="ChEBI" id="CHEBI:29105"/>
        <label>1</label>
    </ligand>
</feature>